<dbReference type="EMBL" id="BTSY01000005">
    <property type="protein sequence ID" value="GMT27392.1"/>
    <property type="molecule type" value="Genomic_DNA"/>
</dbReference>
<protein>
    <recommendedName>
        <fullName evidence="7">LIM zinc-binding domain-containing protein</fullName>
    </recommendedName>
</protein>
<keyword evidence="3" id="KW-0677">Repeat</keyword>
<evidence type="ECO:0000256" key="5">
    <source>
        <dbReference type="ARBA" id="ARBA00023038"/>
    </source>
</evidence>
<keyword evidence="5 6" id="KW-0440">LIM domain</keyword>
<comment type="caution">
    <text evidence="8">The sequence shown here is derived from an EMBL/GenBank/DDBJ whole genome shotgun (WGS) entry which is preliminary data.</text>
</comment>
<dbReference type="PANTHER" id="PTHR24212:SF8">
    <property type="entry name" value="LIM ZINC FINGER DOMAIN CONTAINING PROTEIN"/>
    <property type="match status" value="1"/>
</dbReference>
<dbReference type="PANTHER" id="PTHR24212">
    <property type="entry name" value="ZYXIN/TRIP6"/>
    <property type="match status" value="1"/>
</dbReference>
<keyword evidence="2 6" id="KW-0479">Metal-binding</keyword>
<dbReference type="PROSITE" id="PS00478">
    <property type="entry name" value="LIM_DOMAIN_1"/>
    <property type="match status" value="1"/>
</dbReference>
<dbReference type="PROSITE" id="PS50023">
    <property type="entry name" value="LIM_DOMAIN_2"/>
    <property type="match status" value="1"/>
</dbReference>
<proteinExistence type="inferred from homology"/>
<sequence length="158" mass="17629">TPMSFPVNPSKSAVRWKLRCVFCKERVTSSDALKGHAYYAFGGMWHAEHMNCAKCKVNVSEIPFCQSPTDPAALMCTDCYMIDNNPDCAVCGTRLYETALDAGGKMYHKDCFKCKTCKNPCNDGHYMTDDTGAIYDVDCYHIMALDRDYGTNLGGNKE</sequence>
<dbReference type="Gene3D" id="2.10.110.10">
    <property type="entry name" value="Cysteine Rich Protein"/>
    <property type="match status" value="2"/>
</dbReference>
<evidence type="ECO:0000256" key="2">
    <source>
        <dbReference type="ARBA" id="ARBA00022723"/>
    </source>
</evidence>
<dbReference type="AlphaFoldDB" id="A0AAV5W8R9"/>
<reference evidence="8" key="1">
    <citation type="submission" date="2023-10" db="EMBL/GenBank/DDBJ databases">
        <title>Genome assembly of Pristionchus species.</title>
        <authorList>
            <person name="Yoshida K."/>
            <person name="Sommer R.J."/>
        </authorList>
    </citation>
    <scope>NUCLEOTIDE SEQUENCE</scope>
    <source>
        <strain evidence="8">RS5133</strain>
    </source>
</reference>
<evidence type="ECO:0000313" key="9">
    <source>
        <dbReference type="Proteomes" id="UP001432322"/>
    </source>
</evidence>
<comment type="similarity">
    <text evidence="1">Belongs to the zyxin/ajuba family.</text>
</comment>
<dbReference type="GO" id="GO:0046872">
    <property type="term" value="F:metal ion binding"/>
    <property type="evidence" value="ECO:0007669"/>
    <property type="project" value="UniProtKB-KW"/>
</dbReference>
<dbReference type="Pfam" id="PF00412">
    <property type="entry name" value="LIM"/>
    <property type="match status" value="1"/>
</dbReference>
<evidence type="ECO:0000259" key="7">
    <source>
        <dbReference type="PROSITE" id="PS50023"/>
    </source>
</evidence>
<feature type="non-terminal residue" evidence="8">
    <location>
        <position position="1"/>
    </location>
</feature>
<dbReference type="SMART" id="SM00132">
    <property type="entry name" value="LIM"/>
    <property type="match status" value="2"/>
</dbReference>
<feature type="domain" description="LIM zinc-binding" evidence="7">
    <location>
        <begin position="86"/>
        <end position="146"/>
    </location>
</feature>
<keyword evidence="9" id="KW-1185">Reference proteome</keyword>
<evidence type="ECO:0000256" key="1">
    <source>
        <dbReference type="ARBA" id="ARBA00009611"/>
    </source>
</evidence>
<gene>
    <name evidence="8" type="ORF">PFISCL1PPCAC_18689</name>
</gene>
<dbReference type="InterPro" id="IPR001781">
    <property type="entry name" value="Znf_LIM"/>
</dbReference>
<evidence type="ECO:0000256" key="4">
    <source>
        <dbReference type="ARBA" id="ARBA00022833"/>
    </source>
</evidence>
<evidence type="ECO:0000256" key="6">
    <source>
        <dbReference type="PROSITE-ProRule" id="PRU00125"/>
    </source>
</evidence>
<dbReference type="SUPFAM" id="SSF57716">
    <property type="entry name" value="Glucocorticoid receptor-like (DNA-binding domain)"/>
    <property type="match status" value="1"/>
</dbReference>
<accession>A0AAV5W8R9</accession>
<evidence type="ECO:0000256" key="3">
    <source>
        <dbReference type="ARBA" id="ARBA00022737"/>
    </source>
</evidence>
<organism evidence="8 9">
    <name type="scientific">Pristionchus fissidentatus</name>
    <dbReference type="NCBI Taxonomy" id="1538716"/>
    <lineage>
        <taxon>Eukaryota</taxon>
        <taxon>Metazoa</taxon>
        <taxon>Ecdysozoa</taxon>
        <taxon>Nematoda</taxon>
        <taxon>Chromadorea</taxon>
        <taxon>Rhabditida</taxon>
        <taxon>Rhabditina</taxon>
        <taxon>Diplogasteromorpha</taxon>
        <taxon>Diplogasteroidea</taxon>
        <taxon>Neodiplogasteridae</taxon>
        <taxon>Pristionchus</taxon>
    </lineage>
</organism>
<keyword evidence="4 6" id="KW-0862">Zinc</keyword>
<dbReference type="Proteomes" id="UP001432322">
    <property type="component" value="Unassembled WGS sequence"/>
</dbReference>
<evidence type="ECO:0000313" key="8">
    <source>
        <dbReference type="EMBL" id="GMT27392.1"/>
    </source>
</evidence>
<name>A0AAV5W8R9_9BILA</name>